<sequence>MVTVIERTEGRYEVQEVEFGKVYKWRPERVVVECGCGRTLSLTNSETTCDCGADHAAVVREELSVKRLGNEPPHPWRYLNYSEDTGIPF</sequence>
<evidence type="ECO:0000313" key="1">
    <source>
        <dbReference type="EMBL" id="CAA9427831.1"/>
    </source>
</evidence>
<gene>
    <name evidence="1" type="ORF">AVDCRST_MAG78-1495</name>
</gene>
<dbReference type="EMBL" id="CADCVB010000098">
    <property type="protein sequence ID" value="CAA9427831.1"/>
    <property type="molecule type" value="Genomic_DNA"/>
</dbReference>
<organism evidence="1">
    <name type="scientific">uncultured Rubrobacteraceae bacterium</name>
    <dbReference type="NCBI Taxonomy" id="349277"/>
    <lineage>
        <taxon>Bacteria</taxon>
        <taxon>Bacillati</taxon>
        <taxon>Actinomycetota</taxon>
        <taxon>Rubrobacteria</taxon>
        <taxon>Rubrobacterales</taxon>
        <taxon>Rubrobacteraceae</taxon>
        <taxon>environmental samples</taxon>
    </lineage>
</organism>
<proteinExistence type="predicted"/>
<dbReference type="AlphaFoldDB" id="A0A6J4PWT9"/>
<name>A0A6J4PWT9_9ACTN</name>
<accession>A0A6J4PWT9</accession>
<reference evidence="1" key="1">
    <citation type="submission" date="2020-02" db="EMBL/GenBank/DDBJ databases">
        <authorList>
            <person name="Meier V. D."/>
        </authorList>
    </citation>
    <scope>NUCLEOTIDE SEQUENCE</scope>
    <source>
        <strain evidence="1">AVDCRST_MAG78</strain>
    </source>
</reference>
<protein>
    <submittedName>
        <fullName evidence="1">Uncharacterized protein</fullName>
    </submittedName>
</protein>